<accession>A0A8D8Z804</accession>
<proteinExistence type="predicted"/>
<evidence type="ECO:0008006" key="3">
    <source>
        <dbReference type="Google" id="ProtNLM"/>
    </source>
</evidence>
<evidence type="ECO:0000256" key="1">
    <source>
        <dbReference type="SAM" id="SignalP"/>
    </source>
</evidence>
<organism evidence="2">
    <name type="scientific">Cacopsylla melanoneura</name>
    <dbReference type="NCBI Taxonomy" id="428564"/>
    <lineage>
        <taxon>Eukaryota</taxon>
        <taxon>Metazoa</taxon>
        <taxon>Ecdysozoa</taxon>
        <taxon>Arthropoda</taxon>
        <taxon>Hexapoda</taxon>
        <taxon>Insecta</taxon>
        <taxon>Pterygota</taxon>
        <taxon>Neoptera</taxon>
        <taxon>Paraneoptera</taxon>
        <taxon>Hemiptera</taxon>
        <taxon>Sternorrhyncha</taxon>
        <taxon>Psylloidea</taxon>
        <taxon>Psyllidae</taxon>
        <taxon>Psyllinae</taxon>
        <taxon>Cacopsylla</taxon>
    </lineage>
</organism>
<reference evidence="2" key="1">
    <citation type="submission" date="2021-05" db="EMBL/GenBank/DDBJ databases">
        <authorList>
            <person name="Alioto T."/>
            <person name="Alioto T."/>
            <person name="Gomez Garrido J."/>
        </authorList>
    </citation>
    <scope>NUCLEOTIDE SEQUENCE</scope>
</reference>
<feature type="signal peptide" evidence="1">
    <location>
        <begin position="1"/>
        <end position="17"/>
    </location>
</feature>
<keyword evidence="1" id="KW-0732">Signal</keyword>
<feature type="chain" id="PRO_5034881258" description="Secreted protein" evidence="1">
    <location>
        <begin position="18"/>
        <end position="108"/>
    </location>
</feature>
<protein>
    <recommendedName>
        <fullName evidence="3">Secreted protein</fullName>
    </recommendedName>
</protein>
<dbReference type="EMBL" id="HBUF01425933">
    <property type="protein sequence ID" value="CAG6741381.1"/>
    <property type="molecule type" value="Transcribed_RNA"/>
</dbReference>
<dbReference type="AlphaFoldDB" id="A0A8D8Z804"/>
<evidence type="ECO:0000313" key="2">
    <source>
        <dbReference type="EMBL" id="CAG6741381.1"/>
    </source>
</evidence>
<sequence>MVVRWAALVTFSTYAEALAPLCCPVLTLLPLSCFDIASLSKFSTFSLYSVSNESSIVCNSLTSDLVWAVLRLLRRRPLASSRSKLSIFHMVLFLCGLNSACNCVMACL</sequence>
<name>A0A8D8Z804_9HEMI</name>